<keyword evidence="3" id="KW-1185">Reference proteome</keyword>
<name>A0A316YMJ4_9BASI</name>
<evidence type="ECO:0000256" key="1">
    <source>
        <dbReference type="SAM" id="Phobius"/>
    </source>
</evidence>
<reference evidence="2" key="1">
    <citation type="journal article" date="2018" name="Mol. Biol. Evol.">
        <title>Broad Genomic Sampling Reveals a Smut Pathogenic Ancestry of the Fungal Clade Ustilaginomycotina.</title>
        <authorList>
            <person name="Kijpornyongpan T."/>
            <person name="Mondo S.J."/>
            <person name="Barry K."/>
            <person name="Sandor L."/>
            <person name="Lee J."/>
            <person name="Lipzen A."/>
            <person name="Pangilinan J."/>
            <person name="LaButti K."/>
            <person name="Hainaut M."/>
            <person name="Henrissat B."/>
            <person name="Grigoriev I.V."/>
            <person name="Spatafora J.W."/>
            <person name="Aime M.C."/>
        </authorList>
    </citation>
    <scope>NUCLEOTIDE SEQUENCE [LARGE SCALE GENOMIC DNA]</scope>
    <source>
        <strain evidence="2">MCA 4198</strain>
    </source>
</reference>
<dbReference type="RefSeq" id="XP_025377619.1">
    <property type="nucleotide sequence ID" value="XM_025517879.1"/>
</dbReference>
<keyword evidence="1" id="KW-1133">Transmembrane helix</keyword>
<evidence type="ECO:0000313" key="3">
    <source>
        <dbReference type="Proteomes" id="UP000245768"/>
    </source>
</evidence>
<gene>
    <name evidence="2" type="ORF">FA10DRAFT_112807</name>
</gene>
<sequence>MVWRSPGAFPPFFSLVSVASFFLPLGGSVAQNWVSIGRGRNKKSPPPNSLFRFALLWVLALALCLSVLCEKGREPRCRCCLTVMLPRSVGAEW</sequence>
<accession>A0A316YMJ4</accession>
<dbReference type="InParanoid" id="A0A316YMJ4"/>
<feature type="transmembrane region" description="Helical" evidence="1">
    <location>
        <begin position="50"/>
        <end position="68"/>
    </location>
</feature>
<feature type="transmembrane region" description="Helical" evidence="1">
    <location>
        <begin position="12"/>
        <end position="30"/>
    </location>
</feature>
<dbReference type="Proteomes" id="UP000245768">
    <property type="component" value="Unassembled WGS sequence"/>
</dbReference>
<organism evidence="2 3">
    <name type="scientific">Acaromyces ingoldii</name>
    <dbReference type="NCBI Taxonomy" id="215250"/>
    <lineage>
        <taxon>Eukaryota</taxon>
        <taxon>Fungi</taxon>
        <taxon>Dikarya</taxon>
        <taxon>Basidiomycota</taxon>
        <taxon>Ustilaginomycotina</taxon>
        <taxon>Exobasidiomycetes</taxon>
        <taxon>Exobasidiales</taxon>
        <taxon>Cryptobasidiaceae</taxon>
        <taxon>Acaromyces</taxon>
    </lineage>
</organism>
<proteinExistence type="predicted"/>
<dbReference type="AlphaFoldDB" id="A0A316YMJ4"/>
<keyword evidence="1" id="KW-0812">Transmembrane</keyword>
<keyword evidence="1" id="KW-0472">Membrane</keyword>
<protein>
    <submittedName>
        <fullName evidence="2">Uncharacterized protein</fullName>
    </submittedName>
</protein>
<evidence type="ECO:0000313" key="2">
    <source>
        <dbReference type="EMBL" id="PWN90421.1"/>
    </source>
</evidence>
<dbReference type="EMBL" id="KZ819636">
    <property type="protein sequence ID" value="PWN90421.1"/>
    <property type="molecule type" value="Genomic_DNA"/>
</dbReference>
<dbReference type="GeneID" id="37039795"/>